<evidence type="ECO:0000256" key="1">
    <source>
        <dbReference type="ARBA" id="ARBA00022801"/>
    </source>
</evidence>
<dbReference type="Gene3D" id="3.20.20.520">
    <property type="entry name" value="Glycosyl hydrolase family 115"/>
    <property type="match status" value="1"/>
</dbReference>
<feature type="domain" description="Gylcosyl hydrolase 115 C-terminal" evidence="2">
    <location>
        <begin position="776"/>
        <end position="949"/>
    </location>
</feature>
<evidence type="ECO:0000259" key="2">
    <source>
        <dbReference type="Pfam" id="PF17829"/>
    </source>
</evidence>
<dbReference type="Gene3D" id="2.60.120.1620">
    <property type="match status" value="1"/>
</dbReference>
<dbReference type="EMBL" id="JAFIMR010000015">
    <property type="protein sequence ID" value="KAI1869421.1"/>
    <property type="molecule type" value="Genomic_DNA"/>
</dbReference>
<dbReference type="Gene3D" id="1.20.58.2150">
    <property type="match status" value="1"/>
</dbReference>
<evidence type="ECO:0000313" key="4">
    <source>
        <dbReference type="Proteomes" id="UP000829685"/>
    </source>
</evidence>
<comment type="caution">
    <text evidence="3">The sequence shown here is derived from an EMBL/GenBank/DDBJ whole genome shotgun (WGS) entry which is preliminary data.</text>
</comment>
<dbReference type="AlphaFoldDB" id="A0A9Q0AQ66"/>
<reference evidence="3" key="1">
    <citation type="submission" date="2021-03" db="EMBL/GenBank/DDBJ databases">
        <title>Revisited historic fungal species revealed as producer of novel bioactive compounds through whole genome sequencing and comparative genomics.</title>
        <authorList>
            <person name="Vignolle G.A."/>
            <person name="Hochenegger N."/>
            <person name="Mach R.L."/>
            <person name="Mach-Aigner A.R."/>
            <person name="Javad Rahimi M."/>
            <person name="Salim K.A."/>
            <person name="Chan C.M."/>
            <person name="Lim L.B.L."/>
            <person name="Cai F."/>
            <person name="Druzhinina I.S."/>
            <person name="U'Ren J.M."/>
            <person name="Derntl C."/>
        </authorList>
    </citation>
    <scope>NUCLEOTIDE SEQUENCE</scope>
    <source>
        <strain evidence="3">TUCIM 5799</strain>
    </source>
</reference>
<dbReference type="InterPro" id="IPR029018">
    <property type="entry name" value="Hex-like_dom2"/>
</dbReference>
<dbReference type="Proteomes" id="UP000829685">
    <property type="component" value="Unassembled WGS sequence"/>
</dbReference>
<name>A0A9Q0AQ66_9PEZI</name>
<sequence>MFEEKFVTFSPEDGAVDLVGAKILVNQDDFPGVHLAAQNLSQDFARVTRGLPNPVTKVDQVHPTPQMPIAIIVGSLDHSTLIQKLEVEGKIDVSSIRGKWESFITTIVDQPWEGCSKALVITGSDKRGTIFGVYTLSEQIGVSPWYWWADVPAKNHDQIFAINKTTKHGEPSVRFRGIFLNDEAPAMTGWAREKFGGYNSKMYIHVFELLLRLKANFMWPAMWPGYPNPGASFFTDDPTNQKLAEECGIAISTSHHEPMQRLTNEWFMENEDGSWDWINNKQKISEFFEEGASRAKGCESYFTLGMRGEYDRKMAGEDPAGTIRDVIKTQREIIKKVYGKEDAVPQLLALYKEVQDHYETGRLDVPDDVTLLFGDDNVGTTRRLPTSKEMNRKGGSGASTSYSGKAWHQLMETYRRNARQIWIFNVGDLKPLEVPITFAMELAWNVENIPADGFYRFYHTMAEREFGPELADKVAPLLQGYDRLSSLRKHELIEADTFSLLNYNEAERVLDGWRTLLDKAEEIHGEFKSDEEKAASFQLILHPLKATWTYVALRVNLARNQLFARQRRNSANTLVQRVLALFDADYDISEEYHALLGGKWNHMLRQTHLGYGDTWHAPSRDMISGLCFVQKRQESNPIVGQMGVAIEGHAGVRPGVINEESERTHPSRRDLVPGLTFGPLSRYGPDSRWFDVFTRGPITIHWSASAHHPWVKLSTTSGVLVPGEDDARVIIKIDWEQVPEDFNEEILVDIRSDEGDFEQVHLPVLGRKAPASFKDGFVEADGYVSIPSSSAVISAPYLHLPDAGRTETGNVMFAGPLPEGSDVPFLSYRFFTFSEHSAAAILLEFAITLDVSPEETMAYDLQIDDSKIASHSLLEAKKGDVQLSATMGWYLGDGWFEAAGDGVWKRRIEISSLKAGEHTLKIRFKHTNMMLEKLVVDLGGVKDSYLGPPPSTRV</sequence>
<dbReference type="PANTHER" id="PTHR37842">
    <property type="match status" value="1"/>
</dbReference>
<dbReference type="SUPFAM" id="SSF55545">
    <property type="entry name" value="beta-N-acetylhexosaminidase-like domain"/>
    <property type="match status" value="1"/>
</dbReference>
<dbReference type="Gene3D" id="3.30.379.10">
    <property type="entry name" value="Chitobiase/beta-hexosaminidase domain 2-like"/>
    <property type="match status" value="1"/>
</dbReference>
<protein>
    <recommendedName>
        <fullName evidence="2">Gylcosyl hydrolase 115 C-terminal domain-containing protein</fullName>
    </recommendedName>
</protein>
<proteinExistence type="predicted"/>
<dbReference type="PANTHER" id="PTHR37842:SF2">
    <property type="entry name" value="GYLCOSYL HYDROLASE 115 C-TERMINAL DOMAIN-CONTAINING PROTEIN"/>
    <property type="match status" value="1"/>
</dbReference>
<accession>A0A9Q0AQ66</accession>
<dbReference type="InterPro" id="IPR041437">
    <property type="entry name" value="GH115_C"/>
</dbReference>
<dbReference type="InterPro" id="IPR042301">
    <property type="entry name" value="GH115_sf"/>
</dbReference>
<dbReference type="GO" id="GO:0016787">
    <property type="term" value="F:hydrolase activity"/>
    <property type="evidence" value="ECO:0007669"/>
    <property type="project" value="UniProtKB-KW"/>
</dbReference>
<dbReference type="Pfam" id="PF17829">
    <property type="entry name" value="GH115_C"/>
    <property type="match status" value="1"/>
</dbReference>
<gene>
    <name evidence="3" type="ORF">JX265_006511</name>
</gene>
<organism evidence="3 4">
    <name type="scientific">Neoarthrinium moseri</name>
    <dbReference type="NCBI Taxonomy" id="1658444"/>
    <lineage>
        <taxon>Eukaryota</taxon>
        <taxon>Fungi</taxon>
        <taxon>Dikarya</taxon>
        <taxon>Ascomycota</taxon>
        <taxon>Pezizomycotina</taxon>
        <taxon>Sordariomycetes</taxon>
        <taxon>Xylariomycetidae</taxon>
        <taxon>Amphisphaeriales</taxon>
        <taxon>Apiosporaceae</taxon>
        <taxon>Neoarthrinium</taxon>
    </lineage>
</organism>
<keyword evidence="1" id="KW-0378">Hydrolase</keyword>
<dbReference type="Pfam" id="PF15979">
    <property type="entry name" value="Glyco_hydro_115"/>
    <property type="match status" value="1"/>
</dbReference>
<keyword evidence="4" id="KW-1185">Reference proteome</keyword>
<evidence type="ECO:0000313" key="3">
    <source>
        <dbReference type="EMBL" id="KAI1869421.1"/>
    </source>
</evidence>
<dbReference type="InterPro" id="IPR031924">
    <property type="entry name" value="GH115"/>
</dbReference>